<feature type="domain" description="Gfo/Idh/MocA-like oxidoreductase N-terminal" evidence="1">
    <location>
        <begin position="6"/>
        <end position="119"/>
    </location>
</feature>
<dbReference type="Pfam" id="PF01408">
    <property type="entry name" value="GFO_IDH_MocA"/>
    <property type="match status" value="1"/>
</dbReference>
<name>A0A395P105_TRIAR</name>
<dbReference type="InterPro" id="IPR051317">
    <property type="entry name" value="Gfo/Idh/MocA_oxidoreduct"/>
</dbReference>
<comment type="caution">
    <text evidence="3">The sequence shown here is derived from an EMBL/GenBank/DDBJ whole genome shotgun (WGS) entry which is preliminary data.</text>
</comment>
<proteinExistence type="predicted"/>
<dbReference type="InterPro" id="IPR055080">
    <property type="entry name" value="Gal80p-like_C"/>
</dbReference>
<evidence type="ECO:0000313" key="4">
    <source>
        <dbReference type="Proteomes" id="UP000266272"/>
    </source>
</evidence>
<dbReference type="Gene3D" id="3.40.50.720">
    <property type="entry name" value="NAD(P)-binding Rossmann-like Domain"/>
    <property type="match status" value="1"/>
</dbReference>
<dbReference type="Gene3D" id="3.30.360.10">
    <property type="entry name" value="Dihydrodipicolinate Reductase, domain 2"/>
    <property type="match status" value="1"/>
</dbReference>
<gene>
    <name evidence="3" type="ORF">TARUN_249</name>
</gene>
<keyword evidence="4" id="KW-1185">Reference proteome</keyword>
<dbReference type="PANTHER" id="PTHR43708:SF1">
    <property type="entry name" value="GALACTOSE_LACTOSE METABOLISM REGULATORY PROTEIN GAL80"/>
    <property type="match status" value="1"/>
</dbReference>
<dbReference type="Proteomes" id="UP000266272">
    <property type="component" value="Unassembled WGS sequence"/>
</dbReference>
<dbReference type="PANTHER" id="PTHR43708">
    <property type="entry name" value="CONSERVED EXPRESSED OXIDOREDUCTASE (EUROFUNG)"/>
    <property type="match status" value="1"/>
</dbReference>
<dbReference type="SUPFAM" id="SSF55347">
    <property type="entry name" value="Glyceraldehyde-3-phosphate dehydrogenase-like, C-terminal domain"/>
    <property type="match status" value="1"/>
</dbReference>
<organism evidence="3 4">
    <name type="scientific">Trichoderma arundinaceum</name>
    <dbReference type="NCBI Taxonomy" id="490622"/>
    <lineage>
        <taxon>Eukaryota</taxon>
        <taxon>Fungi</taxon>
        <taxon>Dikarya</taxon>
        <taxon>Ascomycota</taxon>
        <taxon>Pezizomycotina</taxon>
        <taxon>Sordariomycetes</taxon>
        <taxon>Hypocreomycetidae</taxon>
        <taxon>Hypocreales</taxon>
        <taxon>Hypocreaceae</taxon>
        <taxon>Trichoderma</taxon>
    </lineage>
</organism>
<dbReference type="SUPFAM" id="SSF51735">
    <property type="entry name" value="NAD(P)-binding Rossmann-fold domains"/>
    <property type="match status" value="1"/>
</dbReference>
<dbReference type="STRING" id="490622.A0A395P105"/>
<dbReference type="GO" id="GO:0000166">
    <property type="term" value="F:nucleotide binding"/>
    <property type="evidence" value="ECO:0007669"/>
    <property type="project" value="InterPro"/>
</dbReference>
<feature type="domain" description="Gal80p-like C-terminal" evidence="2">
    <location>
        <begin position="142"/>
        <end position="301"/>
    </location>
</feature>
<sequence>MAANIIRVALIGLSSNATTSWAAVAHLPYLQSAQGQTQYKIVALLNSSREAAEKARSHFNLPSSVKAYGDPALLAADDEIDLVSVVTRVDNHYAAVEPSIRAGKAVYVEWPLTESLKRSVDLLGNRKGRDTSIIGLQGRLSPVASKIREVLASGRIGKVLDSEVRGFSATGCGQKPGTLLPGGMEDMFTQRAIGGNHVTILYAHMIDLVHSVLGEFKDFHSKLQIRWPKLGVVDSDGTQLRTLRNDIPDLISAHGELAPGVANIQEGATLSVFFRNGPHFKNESSFVWYIQGQTGELKITSPYGPTLQAASLPGVKIELHDNITDEVTEIPWESEWKDWQNELPTPGAKLVGEMYNRYAQWFKQGENKEVPEGRDWPRLEDAIHRQEELEKMLSDFDKTP</sequence>
<dbReference type="EMBL" id="PXOA01000015">
    <property type="protein sequence ID" value="RFU81933.1"/>
    <property type="molecule type" value="Genomic_DNA"/>
</dbReference>
<dbReference type="AlphaFoldDB" id="A0A395P105"/>
<dbReference type="Pfam" id="PF22685">
    <property type="entry name" value="Gal80p_C-like"/>
    <property type="match status" value="1"/>
</dbReference>
<evidence type="ECO:0000259" key="1">
    <source>
        <dbReference type="Pfam" id="PF01408"/>
    </source>
</evidence>
<accession>A0A395P105</accession>
<evidence type="ECO:0000259" key="2">
    <source>
        <dbReference type="Pfam" id="PF22685"/>
    </source>
</evidence>
<dbReference type="OrthoDB" id="446809at2759"/>
<dbReference type="InterPro" id="IPR036291">
    <property type="entry name" value="NAD(P)-bd_dom_sf"/>
</dbReference>
<reference evidence="3 4" key="1">
    <citation type="journal article" date="2018" name="PLoS Pathog.">
        <title>Evolution of structural diversity of trichothecenes, a family of toxins produced by plant pathogenic and entomopathogenic fungi.</title>
        <authorList>
            <person name="Proctor R.H."/>
            <person name="McCormick S.P."/>
            <person name="Kim H.S."/>
            <person name="Cardoza R.E."/>
            <person name="Stanley A.M."/>
            <person name="Lindo L."/>
            <person name="Kelly A."/>
            <person name="Brown D.W."/>
            <person name="Lee T."/>
            <person name="Vaughan M.M."/>
            <person name="Alexander N.J."/>
            <person name="Busman M."/>
            <person name="Gutierrez S."/>
        </authorList>
    </citation>
    <scope>NUCLEOTIDE SEQUENCE [LARGE SCALE GENOMIC DNA]</scope>
    <source>
        <strain evidence="3 4">IBT 40837</strain>
    </source>
</reference>
<evidence type="ECO:0000313" key="3">
    <source>
        <dbReference type="EMBL" id="RFU81933.1"/>
    </source>
</evidence>
<protein>
    <submittedName>
        <fullName evidence="3">Oxidoreductase family</fullName>
    </submittedName>
</protein>
<dbReference type="InterPro" id="IPR000683">
    <property type="entry name" value="Gfo/Idh/MocA-like_OxRdtase_N"/>
</dbReference>